<feature type="non-terminal residue" evidence="1">
    <location>
        <position position="1"/>
    </location>
</feature>
<organism evidence="1 2">
    <name type="scientific">Corchorus capsularis</name>
    <name type="common">Jute</name>
    <dbReference type="NCBI Taxonomy" id="210143"/>
    <lineage>
        <taxon>Eukaryota</taxon>
        <taxon>Viridiplantae</taxon>
        <taxon>Streptophyta</taxon>
        <taxon>Embryophyta</taxon>
        <taxon>Tracheophyta</taxon>
        <taxon>Spermatophyta</taxon>
        <taxon>Magnoliopsida</taxon>
        <taxon>eudicotyledons</taxon>
        <taxon>Gunneridae</taxon>
        <taxon>Pentapetalae</taxon>
        <taxon>rosids</taxon>
        <taxon>malvids</taxon>
        <taxon>Malvales</taxon>
        <taxon>Malvaceae</taxon>
        <taxon>Grewioideae</taxon>
        <taxon>Apeibeae</taxon>
        <taxon>Corchorus</taxon>
    </lineage>
</organism>
<keyword evidence="2" id="KW-1185">Reference proteome</keyword>
<reference evidence="1 2" key="1">
    <citation type="submission" date="2013-09" db="EMBL/GenBank/DDBJ databases">
        <title>Corchorus capsularis genome sequencing.</title>
        <authorList>
            <person name="Alam M."/>
            <person name="Haque M.S."/>
            <person name="Islam M.S."/>
            <person name="Emdad E.M."/>
            <person name="Islam M.M."/>
            <person name="Ahmed B."/>
            <person name="Halim A."/>
            <person name="Hossen Q.M.M."/>
            <person name="Hossain M.Z."/>
            <person name="Ahmed R."/>
            <person name="Khan M.M."/>
            <person name="Islam R."/>
            <person name="Rashid M.M."/>
            <person name="Khan S.A."/>
            <person name="Rahman M.S."/>
            <person name="Alam M."/>
        </authorList>
    </citation>
    <scope>NUCLEOTIDE SEQUENCE [LARGE SCALE GENOMIC DNA]</scope>
    <source>
        <strain evidence="2">cv. CVL-1</strain>
        <tissue evidence="1">Whole seedling</tissue>
    </source>
</reference>
<evidence type="ECO:0000313" key="1">
    <source>
        <dbReference type="EMBL" id="OMO52374.1"/>
    </source>
</evidence>
<dbReference type="Gramene" id="OMO52374">
    <property type="protein sequence ID" value="OMO52374"/>
    <property type="gene ID" value="CCACVL1_29246"/>
</dbReference>
<sequence length="21" mass="2410">AECESTKDKSLKLKSMFFIFG</sequence>
<dbReference type="EMBL" id="AWWV01015524">
    <property type="protein sequence ID" value="OMO52374.1"/>
    <property type="molecule type" value="Genomic_DNA"/>
</dbReference>
<dbReference type="AlphaFoldDB" id="A0A1R3G2R8"/>
<protein>
    <submittedName>
        <fullName evidence="1">Uncharacterized protein</fullName>
    </submittedName>
</protein>
<name>A0A1R3G2R8_COCAP</name>
<proteinExistence type="predicted"/>
<evidence type="ECO:0000313" key="2">
    <source>
        <dbReference type="Proteomes" id="UP000188268"/>
    </source>
</evidence>
<gene>
    <name evidence="1" type="ORF">CCACVL1_29246</name>
</gene>
<comment type="caution">
    <text evidence="1">The sequence shown here is derived from an EMBL/GenBank/DDBJ whole genome shotgun (WGS) entry which is preliminary data.</text>
</comment>
<dbReference type="Proteomes" id="UP000188268">
    <property type="component" value="Unassembled WGS sequence"/>
</dbReference>
<accession>A0A1R3G2R8</accession>